<dbReference type="RefSeq" id="WP_348759225.1">
    <property type="nucleotide sequence ID" value="NZ_OZ026884.1"/>
</dbReference>
<keyword evidence="2" id="KW-0830">Ubiquinone</keyword>
<proteinExistence type="predicted"/>
<dbReference type="CDD" id="cd02440">
    <property type="entry name" value="AdoMet_MTases"/>
    <property type="match status" value="1"/>
</dbReference>
<sequence>MSAVVAETLFEGPIAEEYELLRLICPAAADMSRRVGEWVSAWTPPNPGTLDVLEIGCGTGITSLHLLNGRADLRLTGIDNAPAMLAQARRNLAPALAEGRLRLIEADALSHLRGLPSASVDLVASGYALHNFLDSYRDRVLAEIHRVLKPGGAFVNGDRYALDDTREHLRSTQDEVRVYFRTFLELNRPDLLEQWVVHLFSDESPDHIMRLAPALERMEETGFRPVTVHFRDGVNALVSGAKP</sequence>
<dbReference type="SUPFAM" id="SSF53335">
    <property type="entry name" value="S-adenosyl-L-methionine-dependent methyltransferases"/>
    <property type="match status" value="1"/>
</dbReference>
<keyword evidence="3" id="KW-1185">Reference proteome</keyword>
<dbReference type="InterPro" id="IPR041698">
    <property type="entry name" value="Methyltransf_25"/>
</dbReference>
<name>A0ABM9NGI9_9GAMM</name>
<evidence type="ECO:0000313" key="2">
    <source>
        <dbReference type="EMBL" id="CAL1239683.1"/>
    </source>
</evidence>
<dbReference type="Proteomes" id="UP001497493">
    <property type="component" value="Chromosome"/>
</dbReference>
<feature type="domain" description="Methyltransferase" evidence="1">
    <location>
        <begin position="52"/>
        <end position="152"/>
    </location>
</feature>
<dbReference type="PANTHER" id="PTHR42912">
    <property type="entry name" value="METHYLTRANSFERASE"/>
    <property type="match status" value="1"/>
</dbReference>
<evidence type="ECO:0000259" key="1">
    <source>
        <dbReference type="Pfam" id="PF13649"/>
    </source>
</evidence>
<dbReference type="Pfam" id="PF13649">
    <property type="entry name" value="Methyltransf_25"/>
    <property type="match status" value="1"/>
</dbReference>
<gene>
    <name evidence="2" type="ORF">MECH1_V1_0907</name>
</gene>
<dbReference type="EMBL" id="OZ026884">
    <property type="protein sequence ID" value="CAL1239683.1"/>
    <property type="molecule type" value="Genomic_DNA"/>
</dbReference>
<protein>
    <submittedName>
        <fullName evidence="2">Ubiquinone/menaquinone biosynthesis C-methylase UbiE</fullName>
    </submittedName>
</protein>
<dbReference type="InterPro" id="IPR029063">
    <property type="entry name" value="SAM-dependent_MTases_sf"/>
</dbReference>
<dbReference type="Gene3D" id="3.40.50.150">
    <property type="entry name" value="Vaccinia Virus protein VP39"/>
    <property type="match status" value="1"/>
</dbReference>
<organism evidence="2 3">
    <name type="scientific">Candidatus Methylocalor cossyra</name>
    <dbReference type="NCBI Taxonomy" id="3108543"/>
    <lineage>
        <taxon>Bacteria</taxon>
        <taxon>Pseudomonadati</taxon>
        <taxon>Pseudomonadota</taxon>
        <taxon>Gammaproteobacteria</taxon>
        <taxon>Methylococcales</taxon>
        <taxon>Methylococcaceae</taxon>
        <taxon>Candidatus Methylocalor</taxon>
    </lineage>
</organism>
<reference evidence="2 3" key="1">
    <citation type="submission" date="2024-04" db="EMBL/GenBank/DDBJ databases">
        <authorList>
            <person name="Cremers G."/>
        </authorList>
    </citation>
    <scope>NUCLEOTIDE SEQUENCE [LARGE SCALE GENOMIC DNA]</scope>
    <source>
        <strain evidence="2">MeCH1-AG</strain>
    </source>
</reference>
<dbReference type="InterPro" id="IPR050508">
    <property type="entry name" value="Methyltransf_Superfamily"/>
</dbReference>
<evidence type="ECO:0000313" key="3">
    <source>
        <dbReference type="Proteomes" id="UP001497493"/>
    </source>
</evidence>
<accession>A0ABM9NGI9</accession>